<dbReference type="GO" id="GO:0032259">
    <property type="term" value="P:methylation"/>
    <property type="evidence" value="ECO:0007669"/>
    <property type="project" value="UniProtKB-KW"/>
</dbReference>
<gene>
    <name evidence="3" type="ORF">FHR98_001192</name>
</gene>
<evidence type="ECO:0000313" key="4">
    <source>
        <dbReference type="Proteomes" id="UP000581135"/>
    </source>
</evidence>
<evidence type="ECO:0000256" key="1">
    <source>
        <dbReference type="ARBA" id="ARBA00022679"/>
    </source>
</evidence>
<proteinExistence type="predicted"/>
<dbReference type="RefSeq" id="WP_183415738.1">
    <property type="nucleotide sequence ID" value="NZ_JACHXA010000003.1"/>
</dbReference>
<dbReference type="InterPro" id="IPR029063">
    <property type="entry name" value="SAM-dependent_MTases_sf"/>
</dbReference>
<evidence type="ECO:0000313" key="3">
    <source>
        <dbReference type="EMBL" id="MBB3064913.1"/>
    </source>
</evidence>
<accession>A0A839SVE1</accession>
<name>A0A839SVE1_9PROT</name>
<dbReference type="Pfam" id="PF13649">
    <property type="entry name" value="Methyltransf_25"/>
    <property type="match status" value="1"/>
</dbReference>
<dbReference type="Proteomes" id="UP000581135">
    <property type="component" value="Unassembled WGS sequence"/>
</dbReference>
<organism evidence="3 4">
    <name type="scientific">Limibacillus halophilus</name>
    <dbReference type="NCBI Taxonomy" id="1579333"/>
    <lineage>
        <taxon>Bacteria</taxon>
        <taxon>Pseudomonadati</taxon>
        <taxon>Pseudomonadota</taxon>
        <taxon>Alphaproteobacteria</taxon>
        <taxon>Rhodospirillales</taxon>
        <taxon>Rhodovibrionaceae</taxon>
        <taxon>Limibacillus</taxon>
    </lineage>
</organism>
<protein>
    <submittedName>
        <fullName evidence="3">SAM-dependent methyltransferase</fullName>
    </submittedName>
</protein>
<dbReference type="InterPro" id="IPR041698">
    <property type="entry name" value="Methyltransf_25"/>
</dbReference>
<keyword evidence="3" id="KW-0489">Methyltransferase</keyword>
<dbReference type="CDD" id="cd02440">
    <property type="entry name" value="AdoMet_MTases"/>
    <property type="match status" value="1"/>
</dbReference>
<reference evidence="3 4" key="1">
    <citation type="submission" date="2020-08" db="EMBL/GenBank/DDBJ databases">
        <title>Genomic Encyclopedia of Type Strains, Phase III (KMG-III): the genomes of soil and plant-associated and newly described type strains.</title>
        <authorList>
            <person name="Whitman W."/>
        </authorList>
    </citation>
    <scope>NUCLEOTIDE SEQUENCE [LARGE SCALE GENOMIC DNA]</scope>
    <source>
        <strain evidence="3 4">CECT 8803</strain>
    </source>
</reference>
<comment type="caution">
    <text evidence="3">The sequence shown here is derived from an EMBL/GenBank/DDBJ whole genome shotgun (WGS) entry which is preliminary data.</text>
</comment>
<sequence>MTQLQPLPNVERFYDDLAAHYHLLFADWSAAVRNQGRLFSKLIEKELGEGPKRVLDAACGIGTQALGLALEGHQVRGTDLSPGSIMRARREADAWGIDAKFGVADLRSLSGYLPGPFDVVLAADNALPHLETREDLETALHEVASVLAPGGIFIATLRDYDRLVVERPRATKPRVYEEDEGGRRILFQVWDWDKKGDGYALTQYLIIERGLLQETLSFTSHYHALRREELERALTVAGFQAVSWLEKSESQFYQPAIIARRKA</sequence>
<dbReference type="SUPFAM" id="SSF53335">
    <property type="entry name" value="S-adenosyl-L-methionine-dependent methyltransferases"/>
    <property type="match status" value="1"/>
</dbReference>
<keyword evidence="1 3" id="KW-0808">Transferase</keyword>
<dbReference type="AlphaFoldDB" id="A0A839SVE1"/>
<feature type="domain" description="Methyltransferase" evidence="2">
    <location>
        <begin position="54"/>
        <end position="151"/>
    </location>
</feature>
<dbReference type="Gene3D" id="3.40.50.150">
    <property type="entry name" value="Vaccinia Virus protein VP39"/>
    <property type="match status" value="1"/>
</dbReference>
<dbReference type="EMBL" id="JACHXA010000003">
    <property type="protein sequence ID" value="MBB3064913.1"/>
    <property type="molecule type" value="Genomic_DNA"/>
</dbReference>
<dbReference type="GO" id="GO:0008168">
    <property type="term" value="F:methyltransferase activity"/>
    <property type="evidence" value="ECO:0007669"/>
    <property type="project" value="UniProtKB-KW"/>
</dbReference>
<dbReference type="PANTHER" id="PTHR43861">
    <property type="entry name" value="TRANS-ACONITATE 2-METHYLTRANSFERASE-RELATED"/>
    <property type="match status" value="1"/>
</dbReference>
<evidence type="ECO:0000259" key="2">
    <source>
        <dbReference type="Pfam" id="PF13649"/>
    </source>
</evidence>
<keyword evidence="4" id="KW-1185">Reference proteome</keyword>